<reference evidence="1" key="1">
    <citation type="submission" date="2017-07" db="EMBL/GenBank/DDBJ databases">
        <title>Taro Niue Genome Assembly and Annotation.</title>
        <authorList>
            <person name="Atibalentja N."/>
            <person name="Keating K."/>
            <person name="Fields C.J."/>
        </authorList>
    </citation>
    <scope>NUCLEOTIDE SEQUENCE</scope>
    <source>
        <strain evidence="1">Niue_2</strain>
        <tissue evidence="1">Leaf</tissue>
    </source>
</reference>
<keyword evidence="2" id="KW-1185">Reference proteome</keyword>
<dbReference type="OrthoDB" id="782807at2759"/>
<comment type="caution">
    <text evidence="1">The sequence shown here is derived from an EMBL/GenBank/DDBJ whole genome shotgun (WGS) entry which is preliminary data.</text>
</comment>
<accession>A0A843V367</accession>
<name>A0A843V367_COLES</name>
<sequence length="76" mass="8256">MRGAAMMLPLVGGFLADAYIRRYRTIIFASLLYVLGNWEEPMLPVAFPKVGKAGMQDALTPPINGLAMLTLSTTVL</sequence>
<gene>
    <name evidence="1" type="ORF">Taro_022167</name>
</gene>
<dbReference type="Gene3D" id="1.20.1250.20">
    <property type="entry name" value="MFS general substrate transporter like domains"/>
    <property type="match status" value="1"/>
</dbReference>
<dbReference type="AlphaFoldDB" id="A0A843V367"/>
<dbReference type="InterPro" id="IPR036259">
    <property type="entry name" value="MFS_trans_sf"/>
</dbReference>
<proteinExistence type="predicted"/>
<dbReference type="EMBL" id="NMUH01001162">
    <property type="protein sequence ID" value="MQL89596.1"/>
    <property type="molecule type" value="Genomic_DNA"/>
</dbReference>
<dbReference type="Proteomes" id="UP000652761">
    <property type="component" value="Unassembled WGS sequence"/>
</dbReference>
<organism evidence="1 2">
    <name type="scientific">Colocasia esculenta</name>
    <name type="common">Wild taro</name>
    <name type="synonym">Arum esculentum</name>
    <dbReference type="NCBI Taxonomy" id="4460"/>
    <lineage>
        <taxon>Eukaryota</taxon>
        <taxon>Viridiplantae</taxon>
        <taxon>Streptophyta</taxon>
        <taxon>Embryophyta</taxon>
        <taxon>Tracheophyta</taxon>
        <taxon>Spermatophyta</taxon>
        <taxon>Magnoliopsida</taxon>
        <taxon>Liliopsida</taxon>
        <taxon>Araceae</taxon>
        <taxon>Aroideae</taxon>
        <taxon>Colocasieae</taxon>
        <taxon>Colocasia</taxon>
    </lineage>
</organism>
<evidence type="ECO:0000313" key="1">
    <source>
        <dbReference type="EMBL" id="MQL89596.1"/>
    </source>
</evidence>
<evidence type="ECO:0000313" key="2">
    <source>
        <dbReference type="Proteomes" id="UP000652761"/>
    </source>
</evidence>
<protein>
    <submittedName>
        <fullName evidence="1">Uncharacterized protein</fullName>
    </submittedName>
</protein>